<evidence type="ECO:0000313" key="1">
    <source>
        <dbReference type="EMBL" id="OSX76051.1"/>
    </source>
</evidence>
<name>A0A1X6P591_PORUM</name>
<dbReference type="EMBL" id="KV918881">
    <property type="protein sequence ID" value="OSX76051.1"/>
    <property type="molecule type" value="Genomic_DNA"/>
</dbReference>
<reference evidence="1 2" key="1">
    <citation type="submission" date="2017-03" db="EMBL/GenBank/DDBJ databases">
        <title>WGS assembly of Porphyra umbilicalis.</title>
        <authorList>
            <person name="Brawley S.H."/>
            <person name="Blouin N.A."/>
            <person name="Ficko-Blean E."/>
            <person name="Wheeler G.L."/>
            <person name="Lohr M."/>
            <person name="Goodson H.V."/>
            <person name="Jenkins J.W."/>
            <person name="Blaby-Haas C.E."/>
            <person name="Helliwell K.E."/>
            <person name="Chan C."/>
            <person name="Marriage T."/>
            <person name="Bhattacharya D."/>
            <person name="Klein A.S."/>
            <person name="Badis Y."/>
            <person name="Brodie J."/>
            <person name="Cao Y."/>
            <person name="Collen J."/>
            <person name="Dittami S.M."/>
            <person name="Gachon C.M."/>
            <person name="Green B.R."/>
            <person name="Karpowicz S."/>
            <person name="Kim J.W."/>
            <person name="Kudahl U."/>
            <person name="Lin S."/>
            <person name="Michel G."/>
            <person name="Mittag M."/>
            <person name="Olson B.J."/>
            <person name="Pangilinan J."/>
            <person name="Peng Y."/>
            <person name="Qiu H."/>
            <person name="Shu S."/>
            <person name="Singer J.T."/>
            <person name="Smith A.G."/>
            <person name="Sprecher B.N."/>
            <person name="Wagner V."/>
            <person name="Wang W."/>
            <person name="Wang Z.-Y."/>
            <person name="Yan J."/>
            <person name="Yarish C."/>
            <person name="Zoeuner-Riek S."/>
            <person name="Zhuang Y."/>
            <person name="Zou Y."/>
            <person name="Lindquist E.A."/>
            <person name="Grimwood J."/>
            <person name="Barry K."/>
            <person name="Rokhsar D.S."/>
            <person name="Schmutz J."/>
            <person name="Stiller J.W."/>
            <person name="Grossman A.R."/>
            <person name="Prochnik S.E."/>
        </authorList>
    </citation>
    <scope>NUCLEOTIDE SEQUENCE [LARGE SCALE GENOMIC DNA]</scope>
    <source>
        <strain evidence="1">4086291</strain>
    </source>
</reference>
<gene>
    <name evidence="1" type="ORF">BU14_0208s0009</name>
</gene>
<accession>A0A1X6P591</accession>
<protein>
    <submittedName>
        <fullName evidence="1">Uncharacterized protein</fullName>
    </submittedName>
</protein>
<proteinExistence type="predicted"/>
<keyword evidence="2" id="KW-1185">Reference proteome</keyword>
<dbReference type="Proteomes" id="UP000218209">
    <property type="component" value="Unassembled WGS sequence"/>
</dbReference>
<sequence>MWLEKTHTLGRVRLWASQWVGCGPLRWPSQAPRVPSSRLPASRALRYAHGGGGVSSTHLLLTPRPCDLRLPLGRGVPSPSIRCLPLVSHTSLYAITGGTSYRRNHHSWPSLCHLLPTHFLLFPRQLPPRVWLKTSSR</sequence>
<dbReference type="AlphaFoldDB" id="A0A1X6P591"/>
<organism evidence="1 2">
    <name type="scientific">Porphyra umbilicalis</name>
    <name type="common">Purple laver</name>
    <name type="synonym">Red alga</name>
    <dbReference type="NCBI Taxonomy" id="2786"/>
    <lineage>
        <taxon>Eukaryota</taxon>
        <taxon>Rhodophyta</taxon>
        <taxon>Bangiophyceae</taxon>
        <taxon>Bangiales</taxon>
        <taxon>Bangiaceae</taxon>
        <taxon>Porphyra</taxon>
    </lineage>
</organism>
<evidence type="ECO:0000313" key="2">
    <source>
        <dbReference type="Proteomes" id="UP000218209"/>
    </source>
</evidence>